<evidence type="ECO:0000313" key="4">
    <source>
        <dbReference type="Proteomes" id="UP000431533"/>
    </source>
</evidence>
<dbReference type="PANTHER" id="PTHR47643">
    <property type="entry name" value="TPR DOMAIN PROTEIN (AFU_ORTHOLOGUE AFUA_5G12710)"/>
    <property type="match status" value="1"/>
</dbReference>
<evidence type="ECO:0000256" key="1">
    <source>
        <dbReference type="PROSITE-ProRule" id="PRU00339"/>
    </source>
</evidence>
<dbReference type="AlphaFoldDB" id="A0A8H8QXC3"/>
<dbReference type="RefSeq" id="XP_031003029.1">
    <property type="nucleotide sequence ID" value="XM_031151968.1"/>
</dbReference>
<dbReference type="PROSITE" id="PS50280">
    <property type="entry name" value="SET"/>
    <property type="match status" value="1"/>
</dbReference>
<reference evidence="3 4" key="1">
    <citation type="submission" date="2018-05" db="EMBL/GenBank/DDBJ databases">
        <title>Genome sequencing and assembly of the regulated plant pathogen Lachnellula willkommii and related sister species for the development of diagnostic species identification markers.</title>
        <authorList>
            <person name="Giroux E."/>
            <person name="Bilodeau G."/>
        </authorList>
    </citation>
    <scope>NUCLEOTIDE SEQUENCE [LARGE SCALE GENOMIC DNA]</scope>
    <source>
        <strain evidence="3 4">CBS 185.66</strain>
    </source>
</reference>
<accession>A0A8H8QXC3</accession>
<evidence type="ECO:0000313" key="3">
    <source>
        <dbReference type="EMBL" id="TVY24241.1"/>
    </source>
</evidence>
<dbReference type="Gene3D" id="1.25.40.10">
    <property type="entry name" value="Tetratricopeptide repeat domain"/>
    <property type="match status" value="1"/>
</dbReference>
<keyword evidence="4" id="KW-1185">Reference proteome</keyword>
<name>A0A8H8QXC3_9HELO</name>
<dbReference type="InterPro" id="IPR053209">
    <property type="entry name" value="Gramillin-biosynth_MTr"/>
</dbReference>
<proteinExistence type="predicted"/>
<dbReference type="Pfam" id="PF00856">
    <property type="entry name" value="SET"/>
    <property type="match status" value="1"/>
</dbReference>
<feature type="repeat" description="TPR" evidence="1">
    <location>
        <begin position="203"/>
        <end position="236"/>
    </location>
</feature>
<organism evidence="3 4">
    <name type="scientific">Lachnellula hyalina</name>
    <dbReference type="NCBI Taxonomy" id="1316788"/>
    <lineage>
        <taxon>Eukaryota</taxon>
        <taxon>Fungi</taxon>
        <taxon>Dikarya</taxon>
        <taxon>Ascomycota</taxon>
        <taxon>Pezizomycotina</taxon>
        <taxon>Leotiomycetes</taxon>
        <taxon>Helotiales</taxon>
        <taxon>Lachnaceae</taxon>
        <taxon>Lachnellula</taxon>
    </lineage>
</organism>
<dbReference type="PROSITE" id="PS50005">
    <property type="entry name" value="TPR"/>
    <property type="match status" value="1"/>
</dbReference>
<dbReference type="InterPro" id="IPR001214">
    <property type="entry name" value="SET_dom"/>
</dbReference>
<dbReference type="SUPFAM" id="SSF82199">
    <property type="entry name" value="SET domain"/>
    <property type="match status" value="1"/>
</dbReference>
<evidence type="ECO:0000259" key="2">
    <source>
        <dbReference type="PROSITE" id="PS50280"/>
    </source>
</evidence>
<keyword evidence="1" id="KW-0802">TPR repeat</keyword>
<dbReference type="OrthoDB" id="438641at2759"/>
<dbReference type="Gene3D" id="2.170.270.10">
    <property type="entry name" value="SET domain"/>
    <property type="match status" value="1"/>
</dbReference>
<protein>
    <recommendedName>
        <fullName evidence="2">SET domain-containing protein</fullName>
    </recommendedName>
</protein>
<dbReference type="InterPro" id="IPR019734">
    <property type="entry name" value="TPR_rpt"/>
</dbReference>
<dbReference type="GeneID" id="41987234"/>
<comment type="caution">
    <text evidence="3">The sequence shown here is derived from an EMBL/GenBank/DDBJ whole genome shotgun (WGS) entry which is preliminary data.</text>
</comment>
<sequence>MSSTLDPEDDYYDQLADVLKTQRTATQNAFRRKGERPNDFPPRTQVVNEFMMAALSNKMRKDMMQTTVIGSPYAPSVTSFKDLKKVMLKDLAVETNHRGSYLLLRFICPAMRMTAVMNIAEDEAGTVMPFALYFQDPESIRAAESILKEKGVIILKEPYFKVGTNGQYAVRVDQPTDIIWLSEDDPRVPTKWRTTSASAQNTAEYWKKKGNNLVSAGKLFDAIEMYLRALRSSPNQEEEEILHNNKALANLRIEAFDSALDDVSFIANPQDRSEKGLYRGGLALYGLRRFKEALEMMQILVRKYPESAPGKSELHRTRLRVAEQESGIYDFKALYKATKLRPPLMDNASYSGPIEVQSSPGRGRGVFTTKPVKAGELLLCEKAFSYCFAAPPKEMERALSKGISHISVLIDVPGNRTTVGTHADLIRDVSNKLARNPTLGSSFGDLAHGKYQGVACASVDGSPVVDTFLVADTIHINCFGCPLTSRDMLDDPELYRASKYKVVKQHKTSKLQTTGIWTLASYINHSCNPTTERSFIGDLQIVRAARDMRENTELSYEYIKRVEEMDKKLSNGWGFLCDCALCVDERESSSSLKVQRRKLIKDFSAPNTSNKKKKEIIKEFNKTFQHPSSEVPRIELWDLHFSLVKDLAKRGEGEKVVEQVIAAFHSIGFLLKGGQVLPSRPSTIVVKRWGYPHQGATSAWLTLRNVYLSYGMDELAEQAKEFARITWMLQVGEDTTFVYDNPPKE</sequence>
<dbReference type="EMBL" id="QGMH01000139">
    <property type="protein sequence ID" value="TVY24241.1"/>
    <property type="molecule type" value="Genomic_DNA"/>
</dbReference>
<dbReference type="PANTHER" id="PTHR47643:SF2">
    <property type="entry name" value="TPR DOMAIN PROTEIN (AFU_ORTHOLOGUE AFUA_5G12710)"/>
    <property type="match status" value="1"/>
</dbReference>
<dbReference type="InterPro" id="IPR011990">
    <property type="entry name" value="TPR-like_helical_dom_sf"/>
</dbReference>
<dbReference type="SUPFAM" id="SSF48452">
    <property type="entry name" value="TPR-like"/>
    <property type="match status" value="1"/>
</dbReference>
<dbReference type="InterPro" id="IPR046341">
    <property type="entry name" value="SET_dom_sf"/>
</dbReference>
<gene>
    <name evidence="3" type="ORF">LHYA1_G007036</name>
</gene>
<feature type="domain" description="SET" evidence="2">
    <location>
        <begin position="352"/>
        <end position="559"/>
    </location>
</feature>
<dbReference type="Proteomes" id="UP000431533">
    <property type="component" value="Unassembled WGS sequence"/>
</dbReference>
<dbReference type="SMART" id="SM00317">
    <property type="entry name" value="SET"/>
    <property type="match status" value="1"/>
</dbReference>